<comment type="pathway">
    <text evidence="2">Carbohydrate biosynthesis; gluconeogenesis.</text>
</comment>
<dbReference type="NCBIfam" id="TIGR00720">
    <property type="entry name" value="sda_mono"/>
    <property type="match status" value="1"/>
</dbReference>
<evidence type="ECO:0000256" key="2">
    <source>
        <dbReference type="ARBA" id="ARBA00004742"/>
    </source>
</evidence>
<gene>
    <name evidence="12" type="ORF">BBAD15_g8723</name>
</gene>
<dbReference type="InterPro" id="IPR005130">
    <property type="entry name" value="Ser_deHydtase-like_asu"/>
</dbReference>
<dbReference type="HOGENOM" id="CLU_424499_0_0_1"/>
<keyword evidence="8" id="KW-0456">Lyase</keyword>
<feature type="transmembrane region" description="Helical" evidence="10">
    <location>
        <begin position="358"/>
        <end position="376"/>
    </location>
</feature>
<dbReference type="GO" id="GO:0006094">
    <property type="term" value="P:gluconeogenesis"/>
    <property type="evidence" value="ECO:0007669"/>
    <property type="project" value="UniProtKB-KW"/>
</dbReference>
<comment type="caution">
    <text evidence="12">The sequence shown here is derived from an EMBL/GenBank/DDBJ whole genome shotgun (WGS) entry which is preliminary data.</text>
</comment>
<dbReference type="GO" id="GO:0046872">
    <property type="term" value="F:metal ion binding"/>
    <property type="evidence" value="ECO:0007669"/>
    <property type="project" value="UniProtKB-KW"/>
</dbReference>
<evidence type="ECO:0000256" key="4">
    <source>
        <dbReference type="ARBA" id="ARBA00022485"/>
    </source>
</evidence>
<feature type="transmembrane region" description="Helical" evidence="10">
    <location>
        <begin position="189"/>
        <end position="209"/>
    </location>
</feature>
<dbReference type="InterPro" id="IPR051318">
    <property type="entry name" value="Fe-S_L-Ser"/>
</dbReference>
<comment type="cofactor">
    <cofactor evidence="1">
        <name>[4Fe-4S] cluster</name>
        <dbReference type="ChEBI" id="CHEBI:49883"/>
    </cofactor>
</comment>
<keyword evidence="3" id="KW-0312">Gluconeogenesis</keyword>
<keyword evidence="10" id="KW-1133">Transmembrane helix</keyword>
<keyword evidence="6" id="KW-0408">Iron</keyword>
<evidence type="ECO:0000256" key="3">
    <source>
        <dbReference type="ARBA" id="ARBA00022432"/>
    </source>
</evidence>
<evidence type="ECO:0000256" key="10">
    <source>
        <dbReference type="SAM" id="Phobius"/>
    </source>
</evidence>
<keyword evidence="10" id="KW-0812">Transmembrane</keyword>
<evidence type="ECO:0000313" key="12">
    <source>
        <dbReference type="EMBL" id="KGQ06010.1"/>
    </source>
</evidence>
<evidence type="ECO:0000256" key="7">
    <source>
        <dbReference type="ARBA" id="ARBA00023014"/>
    </source>
</evidence>
<feature type="domain" description="EAL" evidence="11">
    <location>
        <begin position="379"/>
        <end position="628"/>
    </location>
</feature>
<feature type="region of interest" description="Disordered" evidence="9">
    <location>
        <begin position="626"/>
        <end position="645"/>
    </location>
</feature>
<dbReference type="InterPro" id="IPR035919">
    <property type="entry name" value="EAL_sf"/>
</dbReference>
<evidence type="ECO:0000256" key="6">
    <source>
        <dbReference type="ARBA" id="ARBA00023004"/>
    </source>
</evidence>
<dbReference type="GO" id="GO:0051539">
    <property type="term" value="F:4 iron, 4 sulfur cluster binding"/>
    <property type="evidence" value="ECO:0007669"/>
    <property type="project" value="UniProtKB-KW"/>
</dbReference>
<dbReference type="Pfam" id="PF00563">
    <property type="entry name" value="EAL"/>
    <property type="match status" value="1"/>
</dbReference>
<dbReference type="GO" id="GO:0003941">
    <property type="term" value="F:L-serine ammonia-lyase activity"/>
    <property type="evidence" value="ECO:0007669"/>
    <property type="project" value="InterPro"/>
</dbReference>
<dbReference type="Gene3D" id="3.20.20.450">
    <property type="entry name" value="EAL domain"/>
    <property type="match status" value="1"/>
</dbReference>
<dbReference type="PANTHER" id="PTHR30182:SF1">
    <property type="entry name" value="L-SERINE DEHYDRATASE 1"/>
    <property type="match status" value="1"/>
</dbReference>
<sequence>MFALAVNEENAAGGRVVTAPTNGACGIVPAVLAYYDHFIEPVTPDTWTRYFLASGAIGVLYKMNASISGAEVGCQGEVGVACSMAAAGLAEILGASPEQVCVAAEIGMEHNLGLTCDPVAGQVQVPCIERNAIASVKAINATRMAMRRTSAPRVSLDKVIETMYETGKDMNAKYRETSRGGLAIKVQRVIVCVALAILVLIVTLSVRYATERNLNEQRVIQFNHRIITTLDTLLAPLNTVSDDIMQLIGTSCDNAQLKIREHAAKMQTPGKTRDGVMQIINIQMLTSLLLKPEHPWVTRAVLNVGGDHLEYGGGLLGTVKTDEDQVARQTASKLYPYSITAIGPSADQLTLQNLPAQLPLALLLSLLVGYIAWLATANRMSFSWEINLGLAAREFEVFCQPLVSARNLQCVGVELLLRWNNPRLGWISPEVFIPLAEQQQQIAPLTRFVLDETVRHLEIFPKTPGFHIGLNVAASHFHDGAIIRDLKRYWFPATPKQKLTLELTERNALPAMDHSVVQELHRLGIDLAIDDFGTGHSSLAYLETLNPNVLKIDKSFTAAIGTDAVNSTVTDIIIALGQRLGIDLVAEGVETQEQAEYLRRNGVDVLQGFLYAKPMPLKDFAHWLEGNTPPPPRHEDRAIPAFPLR</sequence>
<dbReference type="PANTHER" id="PTHR30182">
    <property type="entry name" value="L-SERINE DEHYDRATASE"/>
    <property type="match status" value="1"/>
</dbReference>
<protein>
    <submittedName>
        <fullName evidence="12">Putative cyclic-di-GMP phosphodiesterase AdrB</fullName>
    </submittedName>
</protein>
<evidence type="ECO:0000256" key="9">
    <source>
        <dbReference type="SAM" id="MobiDB-lite"/>
    </source>
</evidence>
<evidence type="ECO:0000256" key="5">
    <source>
        <dbReference type="ARBA" id="ARBA00022723"/>
    </source>
</evidence>
<reference evidence="12 13" key="1">
    <citation type="submission" date="2012-10" db="EMBL/GenBank/DDBJ databases">
        <title>Genome sequencing and analysis of entomopathogenic fungi Beauveria bassiana D1-5.</title>
        <authorList>
            <person name="Li Q."/>
            <person name="Wang L."/>
            <person name="Zhang Z."/>
            <person name="Wang Q."/>
            <person name="Ren J."/>
            <person name="Wang M."/>
            <person name="Xu W."/>
            <person name="Wang J."/>
            <person name="Lu Y."/>
            <person name="Du Q."/>
            <person name="Sun Z."/>
        </authorList>
    </citation>
    <scope>NUCLEOTIDE SEQUENCE [LARGE SCALE GENOMIC DNA]</scope>
    <source>
        <strain evidence="12 13">D1-5</strain>
    </source>
</reference>
<dbReference type="CDD" id="cd01948">
    <property type="entry name" value="EAL"/>
    <property type="match status" value="1"/>
</dbReference>
<dbReference type="EMBL" id="ANFO01000889">
    <property type="protein sequence ID" value="KGQ06010.1"/>
    <property type="molecule type" value="Genomic_DNA"/>
</dbReference>
<dbReference type="PROSITE" id="PS50883">
    <property type="entry name" value="EAL"/>
    <property type="match status" value="1"/>
</dbReference>
<dbReference type="InterPro" id="IPR004644">
    <property type="entry name" value="Fe-S_L-Ser_mono"/>
</dbReference>
<evidence type="ECO:0000256" key="1">
    <source>
        <dbReference type="ARBA" id="ARBA00001966"/>
    </source>
</evidence>
<evidence type="ECO:0000256" key="8">
    <source>
        <dbReference type="ARBA" id="ARBA00023239"/>
    </source>
</evidence>
<evidence type="ECO:0000259" key="11">
    <source>
        <dbReference type="PROSITE" id="PS50883"/>
    </source>
</evidence>
<dbReference type="SMART" id="SM00052">
    <property type="entry name" value="EAL"/>
    <property type="match status" value="1"/>
</dbReference>
<dbReference type="SUPFAM" id="SSF141868">
    <property type="entry name" value="EAL domain-like"/>
    <property type="match status" value="1"/>
</dbReference>
<proteinExistence type="predicted"/>
<dbReference type="Proteomes" id="UP000030106">
    <property type="component" value="Unassembled WGS sequence"/>
</dbReference>
<keyword evidence="10" id="KW-0472">Membrane</keyword>
<dbReference type="Pfam" id="PF03313">
    <property type="entry name" value="SDH_alpha"/>
    <property type="match status" value="1"/>
</dbReference>
<accession>A0A0A2VIN5</accession>
<name>A0A0A2VIN5_BEABA</name>
<dbReference type="AlphaFoldDB" id="A0A0A2VIN5"/>
<keyword evidence="4" id="KW-0004">4Fe-4S</keyword>
<evidence type="ECO:0000313" key="13">
    <source>
        <dbReference type="Proteomes" id="UP000030106"/>
    </source>
</evidence>
<dbReference type="InterPro" id="IPR001633">
    <property type="entry name" value="EAL_dom"/>
</dbReference>
<dbReference type="STRING" id="1245745.A0A0A2VIN5"/>
<organism evidence="12 13">
    <name type="scientific">Beauveria bassiana D1-5</name>
    <dbReference type="NCBI Taxonomy" id="1245745"/>
    <lineage>
        <taxon>Eukaryota</taxon>
        <taxon>Fungi</taxon>
        <taxon>Dikarya</taxon>
        <taxon>Ascomycota</taxon>
        <taxon>Pezizomycotina</taxon>
        <taxon>Sordariomycetes</taxon>
        <taxon>Hypocreomycetidae</taxon>
        <taxon>Hypocreales</taxon>
        <taxon>Cordycipitaceae</taxon>
        <taxon>Beauveria</taxon>
    </lineage>
</organism>
<keyword evidence="5" id="KW-0479">Metal-binding</keyword>
<keyword evidence="7" id="KW-0411">Iron-sulfur</keyword>